<evidence type="ECO:0000259" key="7">
    <source>
        <dbReference type="SMART" id="SM01204"/>
    </source>
</evidence>
<evidence type="ECO:0000313" key="9">
    <source>
        <dbReference type="Proteomes" id="UP000234271"/>
    </source>
</evidence>
<protein>
    <submittedName>
        <fullName evidence="8">Histidine kinase</fullName>
    </submittedName>
</protein>
<keyword evidence="3" id="KW-0812">Transmembrane</keyword>
<sequence>MDSFQIGHASATQWQEAMESCLAQMDLNKPANLGFLYLTDKFAESVYDILSHLKHRTQIEHWVGTTGIGICCTGQEYFNSPAIVMMLGQFPENSFNIFSTTNEDFDDFVSTHQTWLASKQPLFAVVHGDPRNQKIAHQITQLSERMGEGFLVGGLTSSRQHYFQIADNITEGNLSGVMFDSNVVVTTRLTQGCATIGQRHQITESSYNVLVKLDDRPALDVFNEDIGEELANDLNQVAGHIFAALPVQGSDTGDYLIRNLVGIDKENKLVAIGELVNTGTPIIFAQRDSRTAREDLIKMLNNIKKGLTTTPKGGVYYSCLGRGANLFGENSEELKIIQSVLGDVPLVGFFANGEISHQRLYGYTGVLTLFL</sequence>
<evidence type="ECO:0000256" key="1">
    <source>
        <dbReference type="ARBA" id="ARBA00004651"/>
    </source>
</evidence>
<dbReference type="InterPro" id="IPR016741">
    <property type="entry name" value="UCP018953"/>
</dbReference>
<comment type="subcellular location">
    <subcellularLocation>
        <location evidence="1">Cell membrane</location>
        <topology evidence="1">Multi-pass membrane protein</topology>
    </subcellularLocation>
</comment>
<dbReference type="GO" id="GO:0005886">
    <property type="term" value="C:plasma membrane"/>
    <property type="evidence" value="ECO:0007669"/>
    <property type="project" value="UniProtKB-SubCell"/>
</dbReference>
<dbReference type="GO" id="GO:0016301">
    <property type="term" value="F:kinase activity"/>
    <property type="evidence" value="ECO:0007669"/>
    <property type="project" value="UniProtKB-KW"/>
</dbReference>
<proteinExistence type="predicted"/>
<dbReference type="KEGG" id="blep:AL038_09795"/>
<dbReference type="AlphaFoldDB" id="A0A2N9YGX8"/>
<keyword evidence="2" id="KW-1003">Cell membrane</keyword>
<keyword evidence="8" id="KW-0808">Transferase</keyword>
<keyword evidence="4" id="KW-1133">Transmembrane helix</keyword>
<dbReference type="RefSeq" id="WP_062152353.1">
    <property type="nucleotide sequence ID" value="NZ_CP012373.2"/>
</dbReference>
<dbReference type="InterPro" id="IPR013702">
    <property type="entry name" value="FIST_domain_N"/>
</dbReference>
<keyword evidence="8" id="KW-0418">Kinase</keyword>
<dbReference type="InterPro" id="IPR019494">
    <property type="entry name" value="FIST_C"/>
</dbReference>
<keyword evidence="5" id="KW-0472">Membrane</keyword>
<dbReference type="PANTHER" id="PTHR14939:SF5">
    <property type="entry name" value="F-BOX ONLY PROTEIN 22"/>
    <property type="match status" value="1"/>
</dbReference>
<dbReference type="Pfam" id="PF08495">
    <property type="entry name" value="FIST"/>
    <property type="match status" value="1"/>
</dbReference>
<keyword evidence="9" id="KW-1185">Reference proteome</keyword>
<evidence type="ECO:0000256" key="2">
    <source>
        <dbReference type="ARBA" id="ARBA00022475"/>
    </source>
</evidence>
<dbReference type="SMART" id="SM01204">
    <property type="entry name" value="FIST_C"/>
    <property type="match status" value="1"/>
</dbReference>
<dbReference type="EMBL" id="CP018889">
    <property type="protein sequence ID" value="AUI69778.1"/>
    <property type="molecule type" value="Genomic_DNA"/>
</dbReference>
<organism evidence="8 9">
    <name type="scientific">Beggiatoa leptomitoformis</name>
    <dbReference type="NCBI Taxonomy" id="288004"/>
    <lineage>
        <taxon>Bacteria</taxon>
        <taxon>Pseudomonadati</taxon>
        <taxon>Pseudomonadota</taxon>
        <taxon>Gammaproteobacteria</taxon>
        <taxon>Thiotrichales</taxon>
        <taxon>Thiotrichaceae</taxon>
        <taxon>Beggiatoa</taxon>
    </lineage>
</organism>
<evidence type="ECO:0000259" key="6">
    <source>
        <dbReference type="SMART" id="SM00897"/>
    </source>
</evidence>
<dbReference type="PIRSF" id="PIRSF018953">
    <property type="entry name" value="UCP018953"/>
    <property type="match status" value="1"/>
</dbReference>
<gene>
    <name evidence="8" type="ORF">BLE401_14485</name>
</gene>
<evidence type="ECO:0000256" key="5">
    <source>
        <dbReference type="ARBA" id="ARBA00023136"/>
    </source>
</evidence>
<dbReference type="PANTHER" id="PTHR14939">
    <property type="entry name" value="F-BOX ONLY PROTEIN 22"/>
    <property type="match status" value="1"/>
</dbReference>
<feature type="domain" description="FIST C-domain" evidence="7">
    <location>
        <begin position="218"/>
        <end position="358"/>
    </location>
</feature>
<reference evidence="9" key="1">
    <citation type="submission" date="2016-12" db="EMBL/GenBank/DDBJ databases">
        <title>Complete Genome Sequence of Beggiatoa leptomitiformis D-401.</title>
        <authorList>
            <person name="Fomenkov A."/>
            <person name="Vincze T."/>
            <person name="Grabovich M."/>
            <person name="Anton B.P."/>
            <person name="Dubinina G."/>
            <person name="Orlova M."/>
            <person name="Belousova E."/>
            <person name="Roberts R.J."/>
        </authorList>
    </citation>
    <scope>NUCLEOTIDE SEQUENCE [LARGE SCALE GENOMIC DNA]</scope>
    <source>
        <strain evidence="9">D-401</strain>
    </source>
</reference>
<dbReference type="Pfam" id="PF10442">
    <property type="entry name" value="FIST_C"/>
    <property type="match status" value="1"/>
</dbReference>
<dbReference type="OrthoDB" id="9770435at2"/>
<feature type="domain" description="FIST" evidence="6">
    <location>
        <begin position="30"/>
        <end position="217"/>
    </location>
</feature>
<dbReference type="SMART" id="SM00897">
    <property type="entry name" value="FIST"/>
    <property type="match status" value="1"/>
</dbReference>
<name>A0A2N9YGX8_9GAMM</name>
<evidence type="ECO:0000256" key="3">
    <source>
        <dbReference type="ARBA" id="ARBA00022692"/>
    </source>
</evidence>
<accession>A0A2N9YGX8</accession>
<dbReference type="STRING" id="288004.AL038_09795"/>
<dbReference type="Proteomes" id="UP000234271">
    <property type="component" value="Chromosome"/>
</dbReference>
<evidence type="ECO:0000313" key="8">
    <source>
        <dbReference type="EMBL" id="AUI69778.1"/>
    </source>
</evidence>
<evidence type="ECO:0000256" key="4">
    <source>
        <dbReference type="ARBA" id="ARBA00022989"/>
    </source>
</evidence>